<name>A0ABN1REL2_9ACTN</name>
<keyword evidence="3" id="KW-1185">Reference proteome</keyword>
<evidence type="ECO:0000313" key="2">
    <source>
        <dbReference type="EMBL" id="GAA0955758.1"/>
    </source>
</evidence>
<dbReference type="EMBL" id="BAAAID010000092">
    <property type="protein sequence ID" value="GAA0955758.1"/>
    <property type="molecule type" value="Genomic_DNA"/>
</dbReference>
<comment type="caution">
    <text evidence="2">The sequence shown here is derived from an EMBL/GenBank/DDBJ whole genome shotgun (WGS) entry which is preliminary data.</text>
</comment>
<dbReference type="Proteomes" id="UP001500418">
    <property type="component" value="Unassembled WGS sequence"/>
</dbReference>
<sequence>MDQREHEMLEDGSVGDPAAVSAQRMADDELLPDGEERGELAPHGFEQASRQRGRGRPS</sequence>
<feature type="region of interest" description="Disordered" evidence="1">
    <location>
        <begin position="1"/>
        <end position="58"/>
    </location>
</feature>
<gene>
    <name evidence="2" type="ORF">GCM10009575_084870</name>
</gene>
<protein>
    <recommendedName>
        <fullName evidence="4">DUF5709 domain-containing protein</fullName>
    </recommendedName>
</protein>
<reference evidence="2 3" key="1">
    <citation type="journal article" date="2019" name="Int. J. Syst. Evol. Microbiol.">
        <title>The Global Catalogue of Microorganisms (GCM) 10K type strain sequencing project: providing services to taxonomists for standard genome sequencing and annotation.</title>
        <authorList>
            <consortium name="The Broad Institute Genomics Platform"/>
            <consortium name="The Broad Institute Genome Sequencing Center for Infectious Disease"/>
            <person name="Wu L."/>
            <person name="Ma J."/>
        </authorList>
    </citation>
    <scope>NUCLEOTIDE SEQUENCE [LARGE SCALE GENOMIC DNA]</scope>
    <source>
        <strain evidence="2 3">JCM 11444</strain>
    </source>
</reference>
<evidence type="ECO:0008006" key="4">
    <source>
        <dbReference type="Google" id="ProtNLM"/>
    </source>
</evidence>
<evidence type="ECO:0000256" key="1">
    <source>
        <dbReference type="SAM" id="MobiDB-lite"/>
    </source>
</evidence>
<evidence type="ECO:0000313" key="3">
    <source>
        <dbReference type="Proteomes" id="UP001500418"/>
    </source>
</evidence>
<accession>A0ABN1REL2</accession>
<proteinExistence type="predicted"/>
<organism evidence="2 3">
    <name type="scientific">Streptomyces rhizosphaericus</name>
    <dbReference type="NCBI Taxonomy" id="114699"/>
    <lineage>
        <taxon>Bacteria</taxon>
        <taxon>Bacillati</taxon>
        <taxon>Actinomycetota</taxon>
        <taxon>Actinomycetes</taxon>
        <taxon>Kitasatosporales</taxon>
        <taxon>Streptomycetaceae</taxon>
        <taxon>Streptomyces</taxon>
        <taxon>Streptomyces violaceusniger group</taxon>
    </lineage>
</organism>